<dbReference type="Proteomes" id="UP000808337">
    <property type="component" value="Unassembled WGS sequence"/>
</dbReference>
<name>A0A9D7SU34_9BACT</name>
<evidence type="ECO:0000313" key="1">
    <source>
        <dbReference type="EMBL" id="MBK9982154.1"/>
    </source>
</evidence>
<sequence length="128" mass="14566">MDFPFPWIQISDGALLIMLRKDNKPYIALTYYAKDLETVVANLKQEDISIKPLPTPDKLVQRFLITTDEGYNISLVTYFDGFAQPGGTTMLTMQPEDFKNPAKYENKICGIFKKDCAAFEISKSSRKV</sequence>
<organism evidence="1 2">
    <name type="scientific">Candidatus Opimibacter skivensis</name>
    <dbReference type="NCBI Taxonomy" id="2982028"/>
    <lineage>
        <taxon>Bacteria</taxon>
        <taxon>Pseudomonadati</taxon>
        <taxon>Bacteroidota</taxon>
        <taxon>Saprospiria</taxon>
        <taxon>Saprospirales</taxon>
        <taxon>Saprospiraceae</taxon>
        <taxon>Candidatus Opimibacter</taxon>
    </lineage>
</organism>
<dbReference type="EMBL" id="JADKGY010000002">
    <property type="protein sequence ID" value="MBK9982154.1"/>
    <property type="molecule type" value="Genomic_DNA"/>
</dbReference>
<accession>A0A9D7SU34</accession>
<protein>
    <submittedName>
        <fullName evidence="1">Uncharacterized protein</fullName>
    </submittedName>
</protein>
<comment type="caution">
    <text evidence="1">The sequence shown here is derived from an EMBL/GenBank/DDBJ whole genome shotgun (WGS) entry which is preliminary data.</text>
</comment>
<dbReference type="AlphaFoldDB" id="A0A9D7SU34"/>
<proteinExistence type="predicted"/>
<gene>
    <name evidence="1" type="ORF">IPP15_06965</name>
</gene>
<evidence type="ECO:0000313" key="2">
    <source>
        <dbReference type="Proteomes" id="UP000808337"/>
    </source>
</evidence>
<reference evidence="1 2" key="1">
    <citation type="submission" date="2020-10" db="EMBL/GenBank/DDBJ databases">
        <title>Connecting structure to function with the recovery of over 1000 high-quality activated sludge metagenome-assembled genomes encoding full-length rRNA genes using long-read sequencing.</title>
        <authorList>
            <person name="Singleton C.M."/>
            <person name="Petriglieri F."/>
            <person name="Kristensen J.M."/>
            <person name="Kirkegaard R.H."/>
            <person name="Michaelsen T.Y."/>
            <person name="Andersen M.H."/>
            <person name="Karst S.M."/>
            <person name="Dueholm M.S."/>
            <person name="Nielsen P.H."/>
            <person name="Albertsen M."/>
        </authorList>
    </citation>
    <scope>NUCLEOTIDE SEQUENCE [LARGE SCALE GENOMIC DNA]</scope>
    <source>
        <strain evidence="1">Ribe_18-Q3-R11-54_MAXAC.273</strain>
    </source>
</reference>